<evidence type="ECO:0000256" key="1">
    <source>
        <dbReference type="ARBA" id="ARBA00022618"/>
    </source>
</evidence>
<dbReference type="CDD" id="cd20520">
    <property type="entry name" value="CYCLIN_CCNE_rpt2"/>
    <property type="match status" value="1"/>
</dbReference>
<dbReference type="PANTHER" id="PTHR10177">
    <property type="entry name" value="CYCLINS"/>
    <property type="match status" value="1"/>
</dbReference>
<dbReference type="Gene3D" id="1.10.472.10">
    <property type="entry name" value="Cyclin-like"/>
    <property type="match status" value="2"/>
</dbReference>
<feature type="compositionally biased region" description="Polar residues" evidence="5">
    <location>
        <begin position="532"/>
        <end position="542"/>
    </location>
</feature>
<gene>
    <name evidence="7" type="primary">cyce3</name>
    <name evidence="7" type="ORF">Tcan_04511</name>
</gene>
<reference evidence="7 8" key="1">
    <citation type="submission" date="2014-11" db="EMBL/GenBank/DDBJ databases">
        <title>Genetic blueprint of the zoonotic pathogen Toxocara canis.</title>
        <authorList>
            <person name="Zhu X.-Q."/>
            <person name="Korhonen P.K."/>
            <person name="Cai H."/>
            <person name="Young N.D."/>
            <person name="Nejsum P."/>
            <person name="von Samson-Himmelstjerna G."/>
            <person name="Boag P.R."/>
            <person name="Tan P."/>
            <person name="Li Q."/>
            <person name="Min J."/>
            <person name="Yang Y."/>
            <person name="Wang X."/>
            <person name="Fang X."/>
            <person name="Hall R.S."/>
            <person name="Hofmann A."/>
            <person name="Sternberg P.W."/>
            <person name="Jex A.R."/>
            <person name="Gasser R.B."/>
        </authorList>
    </citation>
    <scope>NUCLEOTIDE SEQUENCE [LARGE SCALE GENOMIC DNA]</scope>
    <source>
        <strain evidence="7">PN_DK_2014</strain>
    </source>
</reference>
<keyword evidence="2 4" id="KW-0195">Cyclin</keyword>
<keyword evidence="1" id="KW-0132">Cell division</keyword>
<sequence length="549" mass="62624">MKVKRFGRSRFAQRAFKQGSSISKHRAVDRNHKGAVNCVHKHIKKGTASVVAGPSRVSIKVREEDLPNSVHSNGGASKRQHPMTVSQQHKSSVEIDRRVLRELISDGDAEETPNLECIEDVDVMYYRSRSTLVSESSGTLADSPTEATESHIPTPLSDFTSLRAPQNVLSPYDEQMTSTVSDVVTTVGRKMPLQMQQNTSGDPEEIWRLMCAKSRIYVRNSCMMDAHPELLLSMRTVLFDWMMDVCEAEKLHRETFYLSMEYIDRFLTFTENLPSSKLQLFGTVAIHIACKVEEVYPPKLKTLVSYTDGACDTDEVRDAEQIMLKDLCWLLNPLTAVHWLGVYLLLLGRVENENADEKQWYVSEVGTARNMVYNLLNDSAYDFSKVMRTTFINMAQVLDLCMLDPRSVQYDYAVLAAAVFWCYFEPDELIEELTGFQMEQLCSVCTFVEPYACVWERRRPPGHPLPAFEGVDANDFHNIQTHVDDYDSWMKEAEEIRAEMSRANEPRHKRVNVVQSALPLPQFLSSRPLIEMQNSPTGSPTEQLHEMRP</sequence>
<evidence type="ECO:0000256" key="5">
    <source>
        <dbReference type="SAM" id="MobiDB-lite"/>
    </source>
</evidence>
<evidence type="ECO:0000256" key="4">
    <source>
        <dbReference type="RuleBase" id="RU000383"/>
    </source>
</evidence>
<dbReference type="Proteomes" id="UP000031036">
    <property type="component" value="Unassembled WGS sequence"/>
</dbReference>
<dbReference type="InterPro" id="IPR006671">
    <property type="entry name" value="Cyclin_N"/>
</dbReference>
<protein>
    <submittedName>
        <fullName evidence="7">G1/S-specific cyclin-E3</fullName>
    </submittedName>
</protein>
<dbReference type="InterPro" id="IPR048258">
    <property type="entry name" value="Cyclins_cyclin-box"/>
</dbReference>
<evidence type="ECO:0000256" key="2">
    <source>
        <dbReference type="ARBA" id="ARBA00023127"/>
    </source>
</evidence>
<dbReference type="SUPFAM" id="SSF47954">
    <property type="entry name" value="Cyclin-like"/>
    <property type="match status" value="2"/>
</dbReference>
<organism evidence="7 8">
    <name type="scientific">Toxocara canis</name>
    <name type="common">Canine roundworm</name>
    <dbReference type="NCBI Taxonomy" id="6265"/>
    <lineage>
        <taxon>Eukaryota</taxon>
        <taxon>Metazoa</taxon>
        <taxon>Ecdysozoa</taxon>
        <taxon>Nematoda</taxon>
        <taxon>Chromadorea</taxon>
        <taxon>Rhabditida</taxon>
        <taxon>Spirurina</taxon>
        <taxon>Ascaridomorpha</taxon>
        <taxon>Ascaridoidea</taxon>
        <taxon>Toxocaridae</taxon>
        <taxon>Toxocara</taxon>
    </lineage>
</organism>
<accession>A0A0B2V5Q2</accession>
<dbReference type="SMART" id="SM00385">
    <property type="entry name" value="CYCLIN"/>
    <property type="match status" value="1"/>
</dbReference>
<feature type="region of interest" description="Disordered" evidence="5">
    <location>
        <begin position="65"/>
        <end position="92"/>
    </location>
</feature>
<keyword evidence="3" id="KW-0131">Cell cycle</keyword>
<dbReference type="GO" id="GO:0000278">
    <property type="term" value="P:mitotic cell cycle"/>
    <property type="evidence" value="ECO:0007669"/>
    <property type="project" value="UniProtKB-ARBA"/>
</dbReference>
<proteinExistence type="inferred from homology"/>
<evidence type="ECO:0000259" key="6">
    <source>
        <dbReference type="SMART" id="SM00385"/>
    </source>
</evidence>
<dbReference type="InterPro" id="IPR036915">
    <property type="entry name" value="Cyclin-like_sf"/>
</dbReference>
<dbReference type="STRING" id="6265.A0A0B2V5Q2"/>
<dbReference type="EMBL" id="JPKZ01002041">
    <property type="protein sequence ID" value="KHN78741.1"/>
    <property type="molecule type" value="Genomic_DNA"/>
</dbReference>
<feature type="region of interest" description="Disordered" evidence="5">
    <location>
        <begin position="136"/>
        <end position="158"/>
    </location>
</feature>
<evidence type="ECO:0000256" key="3">
    <source>
        <dbReference type="ARBA" id="ARBA00023306"/>
    </source>
</evidence>
<feature type="region of interest" description="Disordered" evidence="5">
    <location>
        <begin position="530"/>
        <end position="549"/>
    </location>
</feature>
<comment type="caution">
    <text evidence="7">The sequence shown here is derived from an EMBL/GenBank/DDBJ whole genome shotgun (WGS) entry which is preliminary data.</text>
</comment>
<dbReference type="OrthoDB" id="5590282at2759"/>
<feature type="compositionally biased region" description="Polar residues" evidence="5">
    <location>
        <begin position="136"/>
        <end position="147"/>
    </location>
</feature>
<name>A0A0B2V5Q2_TOXCA</name>
<evidence type="ECO:0000313" key="7">
    <source>
        <dbReference type="EMBL" id="KHN78741.1"/>
    </source>
</evidence>
<feature type="domain" description="Cyclin-like" evidence="6">
    <location>
        <begin position="240"/>
        <end position="325"/>
    </location>
</feature>
<dbReference type="InterPro" id="IPR013763">
    <property type="entry name" value="Cyclin-like_dom"/>
</dbReference>
<evidence type="ECO:0000313" key="8">
    <source>
        <dbReference type="Proteomes" id="UP000031036"/>
    </source>
</evidence>
<dbReference type="Pfam" id="PF00134">
    <property type="entry name" value="Cyclin_N"/>
    <property type="match status" value="1"/>
</dbReference>
<comment type="similarity">
    <text evidence="4">Belongs to the cyclin family.</text>
</comment>
<dbReference type="FunFam" id="1.10.472.10:FF:000001">
    <property type="entry name" value="G2/mitotic-specific cyclin"/>
    <property type="match status" value="1"/>
</dbReference>
<dbReference type="PROSITE" id="PS00292">
    <property type="entry name" value="CYCLINS"/>
    <property type="match status" value="1"/>
</dbReference>
<keyword evidence="8" id="KW-1185">Reference proteome</keyword>
<dbReference type="InterPro" id="IPR039361">
    <property type="entry name" value="Cyclin"/>
</dbReference>
<dbReference type="GO" id="GO:0051301">
    <property type="term" value="P:cell division"/>
    <property type="evidence" value="ECO:0007669"/>
    <property type="project" value="UniProtKB-KW"/>
</dbReference>
<dbReference type="AlphaFoldDB" id="A0A0B2V5Q2"/>